<protein>
    <submittedName>
        <fullName evidence="1">Uncharacterized protein</fullName>
    </submittedName>
</protein>
<evidence type="ECO:0000313" key="2">
    <source>
        <dbReference type="Proteomes" id="UP001234178"/>
    </source>
</evidence>
<organism evidence="1 2">
    <name type="scientific">Daphnia magna</name>
    <dbReference type="NCBI Taxonomy" id="35525"/>
    <lineage>
        <taxon>Eukaryota</taxon>
        <taxon>Metazoa</taxon>
        <taxon>Ecdysozoa</taxon>
        <taxon>Arthropoda</taxon>
        <taxon>Crustacea</taxon>
        <taxon>Branchiopoda</taxon>
        <taxon>Diplostraca</taxon>
        <taxon>Cladocera</taxon>
        <taxon>Anomopoda</taxon>
        <taxon>Daphniidae</taxon>
        <taxon>Daphnia</taxon>
    </lineage>
</organism>
<evidence type="ECO:0000313" key="1">
    <source>
        <dbReference type="EMBL" id="KAK4024260.1"/>
    </source>
</evidence>
<dbReference type="EMBL" id="JAOYFB010000037">
    <property type="protein sequence ID" value="KAK4024260.1"/>
    <property type="molecule type" value="Genomic_DNA"/>
</dbReference>
<dbReference type="Proteomes" id="UP001234178">
    <property type="component" value="Unassembled WGS sequence"/>
</dbReference>
<sequence length="73" mass="7865">MVKLSLILGYSTSFFAFDFIAQRSIRRPILSAMNCKTMSCSDYGNGLVSKIGPSPRAFGEGPPSGFDNFGHGL</sequence>
<comment type="caution">
    <text evidence="1">The sequence shown here is derived from an EMBL/GenBank/DDBJ whole genome shotgun (WGS) entry which is preliminary data.</text>
</comment>
<name>A0ABR0AGK0_9CRUS</name>
<keyword evidence="2" id="KW-1185">Reference proteome</keyword>
<accession>A0ABR0AGK0</accession>
<reference evidence="1 2" key="1">
    <citation type="journal article" date="2023" name="Nucleic Acids Res.">
        <title>The hologenome of Daphnia magna reveals possible DNA methylation and microbiome-mediated evolution of the host genome.</title>
        <authorList>
            <person name="Chaturvedi A."/>
            <person name="Li X."/>
            <person name="Dhandapani V."/>
            <person name="Marshall H."/>
            <person name="Kissane S."/>
            <person name="Cuenca-Cambronero M."/>
            <person name="Asole G."/>
            <person name="Calvet F."/>
            <person name="Ruiz-Romero M."/>
            <person name="Marangio P."/>
            <person name="Guigo R."/>
            <person name="Rago D."/>
            <person name="Mirbahai L."/>
            <person name="Eastwood N."/>
            <person name="Colbourne J.K."/>
            <person name="Zhou J."/>
            <person name="Mallon E."/>
            <person name="Orsini L."/>
        </authorList>
    </citation>
    <scope>NUCLEOTIDE SEQUENCE [LARGE SCALE GENOMIC DNA]</scope>
    <source>
        <strain evidence="1">LRV0_1</strain>
    </source>
</reference>
<gene>
    <name evidence="1" type="ORF">OUZ56_009645</name>
</gene>
<proteinExistence type="predicted"/>